<evidence type="ECO:0000313" key="1">
    <source>
        <dbReference type="EMBL" id="PXX06353.1"/>
    </source>
</evidence>
<name>A0A318HCU9_9MYCO</name>
<reference evidence="2" key="1">
    <citation type="submission" date="2018-05" db="EMBL/GenBank/DDBJ databases">
        <authorList>
            <person name="Deangelis K."/>
            <person name="Huntemann M."/>
            <person name="Clum A."/>
            <person name="Pillay M."/>
            <person name="Palaniappan K."/>
            <person name="Varghese N."/>
            <person name="Mikhailova N."/>
            <person name="Stamatis D."/>
            <person name="Reddy T."/>
            <person name="Daum C."/>
            <person name="Shapiro N."/>
            <person name="Ivanova N."/>
            <person name="Kyrpides N."/>
            <person name="Woyke T."/>
        </authorList>
    </citation>
    <scope>NUCLEOTIDE SEQUENCE [LARGE SCALE GENOMIC DNA]</scope>
    <source>
        <strain evidence="2">GAS496</strain>
    </source>
</reference>
<reference evidence="1 2" key="2">
    <citation type="submission" date="2018-06" db="EMBL/GenBank/DDBJ databases">
        <title>Sequencing of bacterial isolates from soil warming experiment in Harvard Forest, Massachusetts, USA.</title>
        <authorList>
            <person name="Deangelis K.PhD."/>
        </authorList>
    </citation>
    <scope>NUCLEOTIDE SEQUENCE [LARGE SCALE GENOMIC DNA]</scope>
    <source>
        <strain evidence="1 2">GAS496</strain>
    </source>
</reference>
<gene>
    <name evidence="1" type="ORF">C8E89_114126</name>
</gene>
<evidence type="ECO:0000313" key="2">
    <source>
        <dbReference type="Proteomes" id="UP000247781"/>
    </source>
</evidence>
<sequence>MQMSETTNADLVAIDLTDDERYFMWWALGHWGGCASDAPLPVTLLGFTGWDEFDALTDRLATAIKHGEPLLDLDWARALFLTEISFGSDLIGAGVEFEMACRFTDQDGLKLLRSLQHKIGSHERAALLFPGAGRPPTPPADT</sequence>
<protein>
    <submittedName>
        <fullName evidence="1">Uncharacterized protein</fullName>
    </submittedName>
</protein>
<dbReference type="EMBL" id="QJJU01000014">
    <property type="protein sequence ID" value="PXX06353.1"/>
    <property type="molecule type" value="Genomic_DNA"/>
</dbReference>
<organism evidence="1 2">
    <name type="scientific">Mycolicibacterium moriokaense</name>
    <dbReference type="NCBI Taxonomy" id="39691"/>
    <lineage>
        <taxon>Bacteria</taxon>
        <taxon>Bacillati</taxon>
        <taxon>Actinomycetota</taxon>
        <taxon>Actinomycetes</taxon>
        <taxon>Mycobacteriales</taxon>
        <taxon>Mycobacteriaceae</taxon>
        <taxon>Mycolicibacterium</taxon>
    </lineage>
</organism>
<accession>A0A318HCU9</accession>
<dbReference type="Proteomes" id="UP000247781">
    <property type="component" value="Unassembled WGS sequence"/>
</dbReference>
<dbReference type="AlphaFoldDB" id="A0A318HCU9"/>
<keyword evidence="2" id="KW-1185">Reference proteome</keyword>
<proteinExistence type="predicted"/>
<comment type="caution">
    <text evidence="1">The sequence shown here is derived from an EMBL/GenBank/DDBJ whole genome shotgun (WGS) entry which is preliminary data.</text>
</comment>